<dbReference type="Proteomes" id="UP000885779">
    <property type="component" value="Unassembled WGS sequence"/>
</dbReference>
<keyword evidence="6" id="KW-0479">Metal-binding</keyword>
<evidence type="ECO:0000313" key="11">
    <source>
        <dbReference type="EMBL" id="HGY54875.1"/>
    </source>
</evidence>
<dbReference type="PANTHER" id="PTHR33540:SF2">
    <property type="entry name" value="TRNA THREONYLCARBAMOYLADENOSINE BIOSYNTHESIS PROTEIN TSAE"/>
    <property type="match status" value="1"/>
</dbReference>
<dbReference type="NCBIfam" id="TIGR00150">
    <property type="entry name" value="T6A_YjeE"/>
    <property type="match status" value="1"/>
</dbReference>
<dbReference type="EMBL" id="DRQG01000034">
    <property type="protein sequence ID" value="HGY54875.1"/>
    <property type="molecule type" value="Genomic_DNA"/>
</dbReference>
<evidence type="ECO:0000256" key="2">
    <source>
        <dbReference type="ARBA" id="ARBA00007599"/>
    </source>
</evidence>
<name>A0A7V4WU56_CALAY</name>
<gene>
    <name evidence="11" type="primary">tsaE</name>
    <name evidence="11" type="ORF">ENK44_04175</name>
</gene>
<keyword evidence="7" id="KW-0547">Nucleotide-binding</keyword>
<evidence type="ECO:0000256" key="4">
    <source>
        <dbReference type="ARBA" id="ARBA00022490"/>
    </source>
</evidence>
<evidence type="ECO:0000256" key="10">
    <source>
        <dbReference type="ARBA" id="ARBA00032441"/>
    </source>
</evidence>
<dbReference type="InterPro" id="IPR027417">
    <property type="entry name" value="P-loop_NTPase"/>
</dbReference>
<reference evidence="11" key="1">
    <citation type="journal article" date="2020" name="mSystems">
        <title>Genome- and Community-Level Interaction Insights into Carbon Utilization and Element Cycling Functions of Hydrothermarchaeota in Hydrothermal Sediment.</title>
        <authorList>
            <person name="Zhou Z."/>
            <person name="Liu Y."/>
            <person name="Xu W."/>
            <person name="Pan J."/>
            <person name="Luo Z.H."/>
            <person name="Li M."/>
        </authorList>
    </citation>
    <scope>NUCLEOTIDE SEQUENCE [LARGE SCALE GENOMIC DNA]</scope>
    <source>
        <strain evidence="11">HyVt-577</strain>
    </source>
</reference>
<proteinExistence type="inferred from homology"/>
<sequence length="143" mass="16440">MKQIMTYTSCAPQDTEKFAGELAGLLKAGDVVLLYGDLGSGKTFLVKAVCKHWQCPDEPSSPTFTIINHYRGPLPVNHFDFYRLNSVEELDQLGWEEWINETSVTFIEWPQLIENQLDSYYKISIEMKDNCRHFILSKSGKNE</sequence>
<evidence type="ECO:0000256" key="8">
    <source>
        <dbReference type="ARBA" id="ARBA00022840"/>
    </source>
</evidence>
<keyword evidence="8" id="KW-0067">ATP-binding</keyword>
<comment type="caution">
    <text evidence="11">The sequence shown here is derived from an EMBL/GenBank/DDBJ whole genome shotgun (WGS) entry which is preliminary data.</text>
</comment>
<dbReference type="Pfam" id="PF02367">
    <property type="entry name" value="TsaE"/>
    <property type="match status" value="1"/>
</dbReference>
<evidence type="ECO:0000256" key="3">
    <source>
        <dbReference type="ARBA" id="ARBA00019010"/>
    </source>
</evidence>
<dbReference type="GO" id="GO:0005737">
    <property type="term" value="C:cytoplasm"/>
    <property type="evidence" value="ECO:0007669"/>
    <property type="project" value="UniProtKB-SubCell"/>
</dbReference>
<evidence type="ECO:0000256" key="1">
    <source>
        <dbReference type="ARBA" id="ARBA00004496"/>
    </source>
</evidence>
<dbReference type="PANTHER" id="PTHR33540">
    <property type="entry name" value="TRNA THREONYLCARBAMOYLADENOSINE BIOSYNTHESIS PROTEIN TSAE"/>
    <property type="match status" value="1"/>
</dbReference>
<dbReference type="GO" id="GO:0046872">
    <property type="term" value="F:metal ion binding"/>
    <property type="evidence" value="ECO:0007669"/>
    <property type="project" value="UniProtKB-KW"/>
</dbReference>
<keyword evidence="4" id="KW-0963">Cytoplasm</keyword>
<evidence type="ECO:0000256" key="7">
    <source>
        <dbReference type="ARBA" id="ARBA00022741"/>
    </source>
</evidence>
<comment type="similarity">
    <text evidence="2">Belongs to the TsaE family.</text>
</comment>
<dbReference type="GO" id="GO:0005524">
    <property type="term" value="F:ATP binding"/>
    <property type="evidence" value="ECO:0007669"/>
    <property type="project" value="UniProtKB-KW"/>
</dbReference>
<accession>A0A7V4WU56</accession>
<dbReference type="AlphaFoldDB" id="A0A7V4WU56"/>
<dbReference type="GO" id="GO:0002949">
    <property type="term" value="P:tRNA threonylcarbamoyladenosine modification"/>
    <property type="evidence" value="ECO:0007669"/>
    <property type="project" value="InterPro"/>
</dbReference>
<keyword evidence="9" id="KW-0460">Magnesium</keyword>
<evidence type="ECO:0000256" key="6">
    <source>
        <dbReference type="ARBA" id="ARBA00022723"/>
    </source>
</evidence>
<dbReference type="Gene3D" id="3.40.50.300">
    <property type="entry name" value="P-loop containing nucleotide triphosphate hydrolases"/>
    <property type="match status" value="1"/>
</dbReference>
<protein>
    <recommendedName>
        <fullName evidence="3">tRNA threonylcarbamoyladenosine biosynthesis protein TsaE</fullName>
    </recommendedName>
    <alternativeName>
        <fullName evidence="10">t(6)A37 threonylcarbamoyladenosine biosynthesis protein TsaE</fullName>
    </alternativeName>
</protein>
<organism evidence="11">
    <name type="scientific">Caldithrix abyssi</name>
    <dbReference type="NCBI Taxonomy" id="187145"/>
    <lineage>
        <taxon>Bacteria</taxon>
        <taxon>Pseudomonadati</taxon>
        <taxon>Calditrichota</taxon>
        <taxon>Calditrichia</taxon>
        <taxon>Calditrichales</taxon>
        <taxon>Calditrichaceae</taxon>
        <taxon>Caldithrix</taxon>
    </lineage>
</organism>
<evidence type="ECO:0000256" key="5">
    <source>
        <dbReference type="ARBA" id="ARBA00022694"/>
    </source>
</evidence>
<keyword evidence="5" id="KW-0819">tRNA processing</keyword>
<dbReference type="SUPFAM" id="SSF52540">
    <property type="entry name" value="P-loop containing nucleoside triphosphate hydrolases"/>
    <property type="match status" value="1"/>
</dbReference>
<dbReference type="InterPro" id="IPR003442">
    <property type="entry name" value="T6A_TsaE"/>
</dbReference>
<evidence type="ECO:0000256" key="9">
    <source>
        <dbReference type="ARBA" id="ARBA00022842"/>
    </source>
</evidence>
<comment type="subcellular location">
    <subcellularLocation>
        <location evidence="1">Cytoplasm</location>
    </subcellularLocation>
</comment>